<comment type="similarity">
    <text evidence="1">Belongs to the LysR transcriptional regulatory family.</text>
</comment>
<dbReference type="InterPro" id="IPR005119">
    <property type="entry name" value="LysR_subst-bd"/>
</dbReference>
<dbReference type="InterPro" id="IPR050950">
    <property type="entry name" value="HTH-type_LysR_regulators"/>
</dbReference>
<proteinExistence type="inferred from homology"/>
<evidence type="ECO:0000256" key="1">
    <source>
        <dbReference type="ARBA" id="ARBA00009437"/>
    </source>
</evidence>
<evidence type="ECO:0000259" key="5">
    <source>
        <dbReference type="PROSITE" id="PS50931"/>
    </source>
</evidence>
<dbReference type="InterPro" id="IPR000847">
    <property type="entry name" value="LysR_HTH_N"/>
</dbReference>
<dbReference type="Gene3D" id="3.40.190.290">
    <property type="match status" value="1"/>
</dbReference>
<dbReference type="SUPFAM" id="SSF46785">
    <property type="entry name" value="Winged helix' DNA-binding domain"/>
    <property type="match status" value="1"/>
</dbReference>
<dbReference type="Proteomes" id="UP001596310">
    <property type="component" value="Unassembled WGS sequence"/>
</dbReference>
<evidence type="ECO:0000256" key="3">
    <source>
        <dbReference type="ARBA" id="ARBA00023125"/>
    </source>
</evidence>
<sequence length="294" mass="33092">MDTRVLNYFLLAASEANITKAASLLHITQPTLSRQLKGLEDELGVQLFLRAHHRIKLTDAVILFQQRARDLISIERRAKEELTQSGILAGEIAVGVSELQSLTELSQLIAEFHLMHPPVHFALHSGNNQELQFWLERGSIDLALMLEPMDVKNYEFVRMSQVEEWGVLVAETSPFATYSEIVPGDLIGTPVITILDEVVQRELASWSGQYAAQMASWARYNLLSSAITLARQTDGVIVCLKLPQEFSGMRFVSLKPKLSLDSIVAWRARRPHPKATEVFLERLREYGQATKVSN</sequence>
<dbReference type="PANTHER" id="PTHR30419:SF8">
    <property type="entry name" value="NITROGEN ASSIMILATION TRANSCRIPTIONAL ACTIVATOR-RELATED"/>
    <property type="match status" value="1"/>
</dbReference>
<dbReference type="InterPro" id="IPR036388">
    <property type="entry name" value="WH-like_DNA-bd_sf"/>
</dbReference>
<dbReference type="RefSeq" id="WP_125600019.1">
    <property type="nucleotide sequence ID" value="NZ_JBHSSM010000022.1"/>
</dbReference>
<evidence type="ECO:0000256" key="4">
    <source>
        <dbReference type="ARBA" id="ARBA00023163"/>
    </source>
</evidence>
<dbReference type="PRINTS" id="PR00039">
    <property type="entry name" value="HTHLYSR"/>
</dbReference>
<dbReference type="InterPro" id="IPR036390">
    <property type="entry name" value="WH_DNA-bd_sf"/>
</dbReference>
<keyword evidence="4" id="KW-0804">Transcription</keyword>
<dbReference type="Pfam" id="PF03466">
    <property type="entry name" value="LysR_substrate"/>
    <property type="match status" value="1"/>
</dbReference>
<feature type="domain" description="HTH lysR-type" evidence="5">
    <location>
        <begin position="1"/>
        <end position="58"/>
    </location>
</feature>
<dbReference type="CDD" id="cd05466">
    <property type="entry name" value="PBP2_LTTR_substrate"/>
    <property type="match status" value="1"/>
</dbReference>
<comment type="caution">
    <text evidence="6">The sequence shown here is derived from an EMBL/GenBank/DDBJ whole genome shotgun (WGS) entry which is preliminary data.</text>
</comment>
<keyword evidence="2" id="KW-0805">Transcription regulation</keyword>
<dbReference type="PANTHER" id="PTHR30419">
    <property type="entry name" value="HTH-TYPE TRANSCRIPTIONAL REGULATOR YBHD"/>
    <property type="match status" value="1"/>
</dbReference>
<accession>A0ABW1US65</accession>
<evidence type="ECO:0000313" key="6">
    <source>
        <dbReference type="EMBL" id="MFC6315915.1"/>
    </source>
</evidence>
<keyword evidence="3" id="KW-0238">DNA-binding</keyword>
<protein>
    <submittedName>
        <fullName evidence="6">LysR family transcriptional regulator</fullName>
    </submittedName>
</protein>
<dbReference type="PROSITE" id="PS50931">
    <property type="entry name" value="HTH_LYSR"/>
    <property type="match status" value="1"/>
</dbReference>
<name>A0ABW1US65_9LACO</name>
<organism evidence="6 7">
    <name type="scientific">Lapidilactobacillus achengensis</name>
    <dbReference type="NCBI Taxonomy" id="2486000"/>
    <lineage>
        <taxon>Bacteria</taxon>
        <taxon>Bacillati</taxon>
        <taxon>Bacillota</taxon>
        <taxon>Bacilli</taxon>
        <taxon>Lactobacillales</taxon>
        <taxon>Lactobacillaceae</taxon>
        <taxon>Lapidilactobacillus</taxon>
    </lineage>
</organism>
<evidence type="ECO:0000313" key="7">
    <source>
        <dbReference type="Proteomes" id="UP001596310"/>
    </source>
</evidence>
<evidence type="ECO:0000256" key="2">
    <source>
        <dbReference type="ARBA" id="ARBA00023015"/>
    </source>
</evidence>
<dbReference type="SUPFAM" id="SSF53850">
    <property type="entry name" value="Periplasmic binding protein-like II"/>
    <property type="match status" value="1"/>
</dbReference>
<gene>
    <name evidence="6" type="ORF">ACFQHW_10110</name>
</gene>
<dbReference type="Gene3D" id="1.10.10.10">
    <property type="entry name" value="Winged helix-like DNA-binding domain superfamily/Winged helix DNA-binding domain"/>
    <property type="match status" value="1"/>
</dbReference>
<keyword evidence="7" id="KW-1185">Reference proteome</keyword>
<reference evidence="7" key="1">
    <citation type="journal article" date="2019" name="Int. J. Syst. Evol. Microbiol.">
        <title>The Global Catalogue of Microorganisms (GCM) 10K type strain sequencing project: providing services to taxonomists for standard genome sequencing and annotation.</title>
        <authorList>
            <consortium name="The Broad Institute Genomics Platform"/>
            <consortium name="The Broad Institute Genome Sequencing Center for Infectious Disease"/>
            <person name="Wu L."/>
            <person name="Ma J."/>
        </authorList>
    </citation>
    <scope>NUCLEOTIDE SEQUENCE [LARGE SCALE GENOMIC DNA]</scope>
    <source>
        <strain evidence="7">CCM 8897</strain>
    </source>
</reference>
<dbReference type="Pfam" id="PF00126">
    <property type="entry name" value="HTH_1"/>
    <property type="match status" value="1"/>
</dbReference>
<dbReference type="EMBL" id="JBHSSM010000022">
    <property type="protein sequence ID" value="MFC6315915.1"/>
    <property type="molecule type" value="Genomic_DNA"/>
</dbReference>